<gene>
    <name evidence="2" type="ORF">OMW55_06855</name>
</gene>
<feature type="transmembrane region" description="Helical" evidence="1">
    <location>
        <begin position="41"/>
        <end position="59"/>
    </location>
</feature>
<reference evidence="2 3" key="1">
    <citation type="submission" date="2022-10" db="EMBL/GenBank/DDBJ databases">
        <title>Sphingomonas sp.</title>
        <authorList>
            <person name="Jin C."/>
        </authorList>
    </citation>
    <scope>NUCLEOTIDE SEQUENCE [LARGE SCALE GENOMIC DNA]</scope>
    <source>
        <strain evidence="2 3">BN140010</strain>
    </source>
</reference>
<feature type="transmembrane region" description="Helical" evidence="1">
    <location>
        <begin position="153"/>
        <end position="170"/>
    </location>
</feature>
<feature type="transmembrane region" description="Helical" evidence="1">
    <location>
        <begin position="103"/>
        <end position="123"/>
    </location>
</feature>
<feature type="transmembrane region" description="Helical" evidence="1">
    <location>
        <begin position="129"/>
        <end position="146"/>
    </location>
</feature>
<dbReference type="EMBL" id="JAPDOB010000001">
    <property type="protein sequence ID" value="MCW3797520.1"/>
    <property type="molecule type" value="Genomic_DNA"/>
</dbReference>
<evidence type="ECO:0000256" key="1">
    <source>
        <dbReference type="SAM" id="Phobius"/>
    </source>
</evidence>
<comment type="caution">
    <text evidence="2">The sequence shown here is derived from an EMBL/GenBank/DDBJ whole genome shotgun (WGS) entry which is preliminary data.</text>
</comment>
<dbReference type="Proteomes" id="UP001526246">
    <property type="component" value="Unassembled WGS sequence"/>
</dbReference>
<accession>A0ABT3JEM2</accession>
<protein>
    <submittedName>
        <fullName evidence="2">EpsG family protein</fullName>
    </submittedName>
</protein>
<keyword evidence="1" id="KW-1133">Transmembrane helix</keyword>
<feature type="transmembrane region" description="Helical" evidence="1">
    <location>
        <begin position="244"/>
        <end position="263"/>
    </location>
</feature>
<name>A0ABT3JEM2_9SPHN</name>
<keyword evidence="3" id="KW-1185">Reference proteome</keyword>
<feature type="transmembrane region" description="Helical" evidence="1">
    <location>
        <begin position="327"/>
        <end position="351"/>
    </location>
</feature>
<dbReference type="RefSeq" id="WP_264881793.1">
    <property type="nucleotide sequence ID" value="NZ_JAPDOB010000001.1"/>
</dbReference>
<organism evidence="2 3">
    <name type="scientific">Sphingomonas arvum</name>
    <dbReference type="NCBI Taxonomy" id="2992113"/>
    <lineage>
        <taxon>Bacteria</taxon>
        <taxon>Pseudomonadati</taxon>
        <taxon>Pseudomonadota</taxon>
        <taxon>Alphaproteobacteria</taxon>
        <taxon>Sphingomonadales</taxon>
        <taxon>Sphingomonadaceae</taxon>
        <taxon>Sphingomonas</taxon>
    </lineage>
</organism>
<keyword evidence="1" id="KW-0472">Membrane</keyword>
<proteinExistence type="predicted"/>
<keyword evidence="1" id="KW-0812">Transmembrane</keyword>
<dbReference type="Pfam" id="PF14897">
    <property type="entry name" value="EpsG"/>
    <property type="match status" value="1"/>
</dbReference>
<sequence>MWPYWLLFSFFAVGALLQGSPQVAARPGAEAHVADRSPVATPMLILGGLLIAAMVGLRYKVGADWKTYYFYWQYAGYADLERILGMSDPAYQLLNWLAQQAGAGIWLVNLACGALFAWGLIRLAGTQPLPWLAVVAALPYLVTVVAMGYSRQAVAIGILMAGLASVFRGASLLRFAVYVLVAALFHKTAVLLMPLVIFASERNRLMSVLGGLLLFYAFYTALLANDVDQLVKSYIVTQYNSQGAAIRVGLCLVPAVLFLLSPARFGFDRLQERYWRLNSLTAVGLLVALFVVPSSTAIDRMALYVFPLQLAVLSRVPIAYPGRGSQLLVVLYALVVELVWMTQAVHARFWIPYQVYPF</sequence>
<evidence type="ECO:0000313" key="2">
    <source>
        <dbReference type="EMBL" id="MCW3797520.1"/>
    </source>
</evidence>
<dbReference type="InterPro" id="IPR049458">
    <property type="entry name" value="EpsG-like"/>
</dbReference>
<feature type="transmembrane region" description="Helical" evidence="1">
    <location>
        <begin position="275"/>
        <end position="295"/>
    </location>
</feature>
<feature type="transmembrane region" description="Helical" evidence="1">
    <location>
        <begin position="176"/>
        <end position="198"/>
    </location>
</feature>
<evidence type="ECO:0000313" key="3">
    <source>
        <dbReference type="Proteomes" id="UP001526246"/>
    </source>
</evidence>
<feature type="transmembrane region" description="Helical" evidence="1">
    <location>
        <begin position="205"/>
        <end position="224"/>
    </location>
</feature>